<dbReference type="EMBL" id="FJOF01000003">
    <property type="protein sequence ID" value="CZR37992.1"/>
    <property type="molecule type" value="Genomic_DNA"/>
</dbReference>
<reference evidence="3" key="1">
    <citation type="journal article" date="2016" name="Genome Biol. Evol.">
        <title>Comparative 'omics' of the Fusarium fujikuroi species complex highlights differences in genetic potential and metabolite synthesis.</title>
        <authorList>
            <person name="Niehaus E.-M."/>
            <person name="Muensterkoetter M."/>
            <person name="Proctor R.H."/>
            <person name="Brown D.W."/>
            <person name="Sharon A."/>
            <person name="Idan Y."/>
            <person name="Oren-Young L."/>
            <person name="Sieber C.M."/>
            <person name="Novak O."/>
            <person name="Pencik A."/>
            <person name="Tarkowska D."/>
            <person name="Hromadova K."/>
            <person name="Freeman S."/>
            <person name="Maymon M."/>
            <person name="Elazar M."/>
            <person name="Youssef S.A."/>
            <person name="El-Shabrawy E.S.M."/>
            <person name="Shalaby A.B.A."/>
            <person name="Houterman P."/>
            <person name="Brock N.L."/>
            <person name="Burkhardt I."/>
            <person name="Tsavkelova E.A."/>
            <person name="Dickschat J.S."/>
            <person name="Galuszka P."/>
            <person name="Gueldener U."/>
            <person name="Tudzynski B."/>
        </authorList>
    </citation>
    <scope>NUCLEOTIDE SEQUENCE [LARGE SCALE GENOMIC DNA]</scope>
    <source>
        <strain evidence="3">ET1</strain>
    </source>
</reference>
<evidence type="ECO:0000313" key="3">
    <source>
        <dbReference type="Proteomes" id="UP000183971"/>
    </source>
</evidence>
<dbReference type="AlphaFoldDB" id="A0A1L7VCM2"/>
<sequence length="130" mass="14173">MSFFTVFVELCIFTMGLTSLLGGVLALFNPQNQYQLKGIPDKRSSDDPASFAPIYMLAARDISFGSFILAHQLHDNHIAIATILAVMGLMKFGDLLTVLAVGDGKRSFPSILHFLMGIGYLGGVPYLCRN</sequence>
<evidence type="ECO:0000313" key="2">
    <source>
        <dbReference type="EMBL" id="CZR37992.1"/>
    </source>
</evidence>
<feature type="transmembrane region" description="Helical" evidence="1">
    <location>
        <begin position="108"/>
        <end position="128"/>
    </location>
</feature>
<organism evidence="2 3">
    <name type="scientific">Fusarium proliferatum (strain ET1)</name>
    <name type="common">Orchid endophyte fungus</name>
    <dbReference type="NCBI Taxonomy" id="1227346"/>
    <lineage>
        <taxon>Eukaryota</taxon>
        <taxon>Fungi</taxon>
        <taxon>Dikarya</taxon>
        <taxon>Ascomycota</taxon>
        <taxon>Pezizomycotina</taxon>
        <taxon>Sordariomycetes</taxon>
        <taxon>Hypocreomycetidae</taxon>
        <taxon>Hypocreales</taxon>
        <taxon>Nectriaceae</taxon>
        <taxon>Fusarium</taxon>
        <taxon>Fusarium fujikuroi species complex</taxon>
    </lineage>
</organism>
<name>A0A1L7VCM2_FUSPR</name>
<feature type="transmembrane region" description="Helical" evidence="1">
    <location>
        <begin position="50"/>
        <end position="71"/>
    </location>
</feature>
<dbReference type="VEuPathDB" id="FungiDB:FPRO_06817"/>
<feature type="transmembrane region" description="Helical" evidence="1">
    <location>
        <begin position="78"/>
        <end position="102"/>
    </location>
</feature>
<protein>
    <submittedName>
        <fullName evidence="2">Uncharacterized protein</fullName>
    </submittedName>
</protein>
<dbReference type="Proteomes" id="UP000183971">
    <property type="component" value="Unassembled WGS sequence"/>
</dbReference>
<evidence type="ECO:0000256" key="1">
    <source>
        <dbReference type="SAM" id="Phobius"/>
    </source>
</evidence>
<dbReference type="InterPro" id="IPR025363">
    <property type="entry name" value="DUF4267"/>
</dbReference>
<gene>
    <name evidence="2" type="ORF">FPRO_06817</name>
</gene>
<keyword evidence="3" id="KW-1185">Reference proteome</keyword>
<comment type="caution">
    <text evidence="2">The sequence shown here is derived from an EMBL/GenBank/DDBJ whole genome shotgun (WGS) entry which is preliminary data.</text>
</comment>
<dbReference type="RefSeq" id="XP_031078585.1">
    <property type="nucleotide sequence ID" value="XM_031228227.1"/>
</dbReference>
<keyword evidence="1" id="KW-1133">Transmembrane helix</keyword>
<keyword evidence="1" id="KW-0812">Transmembrane</keyword>
<dbReference type="Pfam" id="PF14087">
    <property type="entry name" value="DUF4267"/>
    <property type="match status" value="1"/>
</dbReference>
<dbReference type="GeneID" id="42051696"/>
<proteinExistence type="predicted"/>
<accession>A0A1L7VCM2</accession>
<keyword evidence="1" id="KW-0472">Membrane</keyword>